<sequence>MAATSTSTNNLRNRNAVLTGRRARAMMRVLRGRPPQGIAPAPVESDSVLEPASAIVDWAFYKNGVRQYEVTSYTDAVRRARKGGGFVWIGLFEPTADQLAGIADEFDLHPLAVEDAVDAHQRPKLERYDDTLFAVFKTVRYCPHELGTTTSEIVQTGEVMAFVGPSFVVTVRHGDHGALGKVRTQLESNAEHLALGPSAVLHAVADGVVDDYLAAVDRLQDDIDELEAAVFGTRGARSVDRVYHLKREVLELKRAVAPLAGPLHELAQRPMRLVVPDIREYFRDVEDHLARVREQVVSFDELLTSILQASLARLTVAENEDIRKISAWVAIIASPTMIAGIYGMNFDFMPELRWRFGYFMVLGLMLVVCFSLHRFFKRNGWL</sequence>
<evidence type="ECO:0000256" key="1">
    <source>
        <dbReference type="ARBA" id="ARBA00004651"/>
    </source>
</evidence>
<accession>A0ABV7YH59</accession>
<dbReference type="RefSeq" id="WP_239553829.1">
    <property type="nucleotide sequence ID" value="NZ_JAFBCM010000001.1"/>
</dbReference>
<organism evidence="9 10">
    <name type="scientific">Tenggerimyces flavus</name>
    <dbReference type="NCBI Taxonomy" id="1708749"/>
    <lineage>
        <taxon>Bacteria</taxon>
        <taxon>Bacillati</taxon>
        <taxon>Actinomycetota</taxon>
        <taxon>Actinomycetes</taxon>
        <taxon>Propionibacteriales</taxon>
        <taxon>Nocardioidaceae</taxon>
        <taxon>Tenggerimyces</taxon>
    </lineage>
</organism>
<feature type="transmembrane region" description="Helical" evidence="8">
    <location>
        <begin position="356"/>
        <end position="376"/>
    </location>
</feature>
<dbReference type="SUPFAM" id="SSF143865">
    <property type="entry name" value="CorA soluble domain-like"/>
    <property type="match status" value="1"/>
</dbReference>
<evidence type="ECO:0000256" key="5">
    <source>
        <dbReference type="ARBA" id="ARBA00022692"/>
    </source>
</evidence>
<evidence type="ECO:0000313" key="9">
    <source>
        <dbReference type="EMBL" id="MFC3763420.1"/>
    </source>
</evidence>
<evidence type="ECO:0000256" key="2">
    <source>
        <dbReference type="ARBA" id="ARBA00009765"/>
    </source>
</evidence>
<protein>
    <recommendedName>
        <fullName evidence="8">Magnesium transport protein CorA</fullName>
    </recommendedName>
</protein>
<comment type="function">
    <text evidence="8">Mediates influx of magnesium ions.</text>
</comment>
<dbReference type="NCBIfam" id="TIGR00383">
    <property type="entry name" value="corA"/>
    <property type="match status" value="1"/>
</dbReference>
<dbReference type="SUPFAM" id="SSF144083">
    <property type="entry name" value="Magnesium transport protein CorA, transmembrane region"/>
    <property type="match status" value="1"/>
</dbReference>
<feature type="transmembrane region" description="Helical" evidence="8">
    <location>
        <begin position="325"/>
        <end position="344"/>
    </location>
</feature>
<comment type="caution">
    <text evidence="9">The sequence shown here is derived from an EMBL/GenBank/DDBJ whole genome shotgun (WGS) entry which is preliminary data.</text>
</comment>
<dbReference type="InterPro" id="IPR045861">
    <property type="entry name" value="CorA_cytoplasmic_dom"/>
</dbReference>
<evidence type="ECO:0000256" key="4">
    <source>
        <dbReference type="ARBA" id="ARBA00022475"/>
    </source>
</evidence>
<keyword evidence="8" id="KW-0460">Magnesium</keyword>
<keyword evidence="5 8" id="KW-0812">Transmembrane</keyword>
<dbReference type="Gene3D" id="3.30.460.20">
    <property type="entry name" value="CorA soluble domain-like"/>
    <property type="match status" value="1"/>
</dbReference>
<name>A0ABV7YH59_9ACTN</name>
<dbReference type="PANTHER" id="PTHR46494">
    <property type="entry name" value="CORA FAMILY METAL ION TRANSPORTER (EUROFUNG)"/>
    <property type="match status" value="1"/>
</dbReference>
<comment type="similarity">
    <text evidence="2 8">Belongs to the CorA metal ion transporter (MIT) (TC 1.A.35) family.</text>
</comment>
<keyword evidence="8" id="KW-0406">Ion transport</keyword>
<dbReference type="PANTHER" id="PTHR46494:SF1">
    <property type="entry name" value="CORA FAMILY METAL ION TRANSPORTER (EUROFUNG)"/>
    <property type="match status" value="1"/>
</dbReference>
<evidence type="ECO:0000313" key="10">
    <source>
        <dbReference type="Proteomes" id="UP001595699"/>
    </source>
</evidence>
<keyword evidence="6 8" id="KW-1133">Transmembrane helix</keyword>
<evidence type="ECO:0000256" key="7">
    <source>
        <dbReference type="ARBA" id="ARBA00023136"/>
    </source>
</evidence>
<evidence type="ECO:0000256" key="3">
    <source>
        <dbReference type="ARBA" id="ARBA00022448"/>
    </source>
</evidence>
<dbReference type="Gene3D" id="1.20.58.340">
    <property type="entry name" value="Magnesium transport protein CorA, transmembrane region"/>
    <property type="match status" value="2"/>
</dbReference>
<dbReference type="InterPro" id="IPR004488">
    <property type="entry name" value="Mg/Co-transport_prot_CorA"/>
</dbReference>
<proteinExistence type="inferred from homology"/>
<evidence type="ECO:0000256" key="6">
    <source>
        <dbReference type="ARBA" id="ARBA00022989"/>
    </source>
</evidence>
<comment type="subcellular location">
    <subcellularLocation>
        <location evidence="1">Cell membrane</location>
        <topology evidence="1">Multi-pass membrane protein</topology>
    </subcellularLocation>
    <subcellularLocation>
        <location evidence="8">Membrane</location>
        <topology evidence="8">Multi-pass membrane protein</topology>
    </subcellularLocation>
</comment>
<dbReference type="Pfam" id="PF01544">
    <property type="entry name" value="CorA"/>
    <property type="match status" value="1"/>
</dbReference>
<dbReference type="InterPro" id="IPR045863">
    <property type="entry name" value="CorA_TM1_TM2"/>
</dbReference>
<dbReference type="EMBL" id="JBHRZH010000018">
    <property type="protein sequence ID" value="MFC3763420.1"/>
    <property type="molecule type" value="Genomic_DNA"/>
</dbReference>
<dbReference type="CDD" id="cd12830">
    <property type="entry name" value="MtCorA-like"/>
    <property type="match status" value="1"/>
</dbReference>
<keyword evidence="7 8" id="KW-0472">Membrane</keyword>
<gene>
    <name evidence="8 9" type="primary">corA</name>
    <name evidence="9" type="ORF">ACFOUW_21460</name>
</gene>
<keyword evidence="10" id="KW-1185">Reference proteome</keyword>
<reference evidence="10" key="1">
    <citation type="journal article" date="2019" name="Int. J. Syst. Evol. Microbiol.">
        <title>The Global Catalogue of Microorganisms (GCM) 10K type strain sequencing project: providing services to taxonomists for standard genome sequencing and annotation.</title>
        <authorList>
            <consortium name="The Broad Institute Genomics Platform"/>
            <consortium name="The Broad Institute Genome Sequencing Center for Infectious Disease"/>
            <person name="Wu L."/>
            <person name="Ma J."/>
        </authorList>
    </citation>
    <scope>NUCLEOTIDE SEQUENCE [LARGE SCALE GENOMIC DNA]</scope>
    <source>
        <strain evidence="10">CGMCC 4.7241</strain>
    </source>
</reference>
<keyword evidence="3 8" id="KW-0813">Transport</keyword>
<evidence type="ECO:0000256" key="8">
    <source>
        <dbReference type="RuleBase" id="RU362010"/>
    </source>
</evidence>
<keyword evidence="4 8" id="KW-1003">Cell membrane</keyword>
<dbReference type="InterPro" id="IPR002523">
    <property type="entry name" value="MgTranspt_CorA/ZnTranspt_ZntB"/>
</dbReference>
<dbReference type="Proteomes" id="UP001595699">
    <property type="component" value="Unassembled WGS sequence"/>
</dbReference>